<sequence>MPEQNILPHQIPLLTATFSPVPPLDTRLQLDIVYNILNLHGRADKEISRKVLSPSIVVTATPSATVTKGSAVQVVCYVHEDIPPSSGQCTVTWSRTYFPGREWREESIEGATLDQPRYYTTTDPDGQPLSSSVHIAHMKELYRGSYKCTLTCDHYITSSTIAIDIVTVPVTFGATVGTLSAFLVVSLILLIAFFVGCRQCWCKHSRDQVNLNNSSESLLRQPRPSDDEMAPPRYSVVVSLPPPDGSGVEAISSEENAGSVNGILVLDPPSYDEALRDLEAKGIIINTSKLKPMPPAYCELPLISPECPAGGEMDGTNGGSPA</sequence>
<dbReference type="InterPro" id="IPR013783">
    <property type="entry name" value="Ig-like_fold"/>
</dbReference>
<dbReference type="InterPro" id="IPR007110">
    <property type="entry name" value="Ig-like_dom"/>
</dbReference>
<keyword evidence="4" id="KW-1185">Reference proteome</keyword>
<proteinExistence type="predicted"/>
<dbReference type="EMBL" id="JAODUP010001053">
    <property type="protein sequence ID" value="KAK2141721.1"/>
    <property type="molecule type" value="Genomic_DNA"/>
</dbReference>
<evidence type="ECO:0000313" key="3">
    <source>
        <dbReference type="EMBL" id="KAK2141721.1"/>
    </source>
</evidence>
<feature type="domain" description="Ig-like" evidence="2">
    <location>
        <begin position="54"/>
        <end position="164"/>
    </location>
</feature>
<evidence type="ECO:0000259" key="2">
    <source>
        <dbReference type="PROSITE" id="PS50835"/>
    </source>
</evidence>
<dbReference type="Gene3D" id="2.60.40.10">
    <property type="entry name" value="Immunoglobulins"/>
    <property type="match status" value="1"/>
</dbReference>
<keyword evidence="1" id="KW-0812">Transmembrane</keyword>
<accession>A0AAD9IVH2</accession>
<protein>
    <recommendedName>
        <fullName evidence="2">Ig-like domain-containing protein</fullName>
    </recommendedName>
</protein>
<dbReference type="SUPFAM" id="SSF48726">
    <property type="entry name" value="Immunoglobulin"/>
    <property type="match status" value="1"/>
</dbReference>
<evidence type="ECO:0000313" key="4">
    <source>
        <dbReference type="Proteomes" id="UP001208570"/>
    </source>
</evidence>
<feature type="transmembrane region" description="Helical" evidence="1">
    <location>
        <begin position="172"/>
        <end position="196"/>
    </location>
</feature>
<name>A0AAD9IVH2_9ANNE</name>
<gene>
    <name evidence="3" type="ORF">LSH36_1053g01006</name>
</gene>
<dbReference type="Proteomes" id="UP001208570">
    <property type="component" value="Unassembled WGS sequence"/>
</dbReference>
<dbReference type="PROSITE" id="PS50835">
    <property type="entry name" value="IG_LIKE"/>
    <property type="match status" value="1"/>
</dbReference>
<comment type="caution">
    <text evidence="3">The sequence shown here is derived from an EMBL/GenBank/DDBJ whole genome shotgun (WGS) entry which is preliminary data.</text>
</comment>
<evidence type="ECO:0000256" key="1">
    <source>
        <dbReference type="SAM" id="Phobius"/>
    </source>
</evidence>
<organism evidence="3 4">
    <name type="scientific">Paralvinella palmiformis</name>
    <dbReference type="NCBI Taxonomy" id="53620"/>
    <lineage>
        <taxon>Eukaryota</taxon>
        <taxon>Metazoa</taxon>
        <taxon>Spiralia</taxon>
        <taxon>Lophotrochozoa</taxon>
        <taxon>Annelida</taxon>
        <taxon>Polychaeta</taxon>
        <taxon>Sedentaria</taxon>
        <taxon>Canalipalpata</taxon>
        <taxon>Terebellida</taxon>
        <taxon>Terebelliformia</taxon>
        <taxon>Alvinellidae</taxon>
        <taxon>Paralvinella</taxon>
    </lineage>
</organism>
<keyword evidence="1" id="KW-1133">Transmembrane helix</keyword>
<dbReference type="InterPro" id="IPR036179">
    <property type="entry name" value="Ig-like_dom_sf"/>
</dbReference>
<reference evidence="3" key="1">
    <citation type="journal article" date="2023" name="Mol. Biol. Evol.">
        <title>Third-Generation Sequencing Reveals the Adaptive Role of the Epigenome in Three Deep-Sea Polychaetes.</title>
        <authorList>
            <person name="Perez M."/>
            <person name="Aroh O."/>
            <person name="Sun Y."/>
            <person name="Lan Y."/>
            <person name="Juniper S.K."/>
            <person name="Young C.R."/>
            <person name="Angers B."/>
            <person name="Qian P.Y."/>
        </authorList>
    </citation>
    <scope>NUCLEOTIDE SEQUENCE</scope>
    <source>
        <strain evidence="3">P08H-3</strain>
    </source>
</reference>
<dbReference type="AlphaFoldDB" id="A0AAD9IVH2"/>
<keyword evidence="1" id="KW-0472">Membrane</keyword>